<evidence type="ECO:0000313" key="3">
    <source>
        <dbReference type="Proteomes" id="UP000611227"/>
    </source>
</evidence>
<dbReference type="Gene3D" id="2.60.120.920">
    <property type="match status" value="1"/>
</dbReference>
<feature type="non-terminal residue" evidence="2">
    <location>
        <position position="1"/>
    </location>
</feature>
<evidence type="ECO:0000259" key="1">
    <source>
        <dbReference type="PROSITE" id="PS50188"/>
    </source>
</evidence>
<dbReference type="EMBL" id="WBNM01052295">
    <property type="protein sequence ID" value="NXP83415.1"/>
    <property type="molecule type" value="Genomic_DNA"/>
</dbReference>
<proteinExistence type="predicted"/>
<feature type="domain" description="B30.2/SPRY" evidence="1">
    <location>
        <begin position="1"/>
        <end position="102"/>
    </location>
</feature>
<reference evidence="2" key="1">
    <citation type="submission" date="2019-09" db="EMBL/GenBank/DDBJ databases">
        <title>Bird 10,000 Genomes (B10K) Project - Family phase.</title>
        <authorList>
            <person name="Zhang G."/>
        </authorList>
    </citation>
    <scope>NUCLEOTIDE SEQUENCE</scope>
    <source>
        <strain evidence="2">B10K-DU-001-30</strain>
        <tissue evidence="2">Muscle</tissue>
    </source>
</reference>
<dbReference type="Pfam" id="PF00622">
    <property type="entry name" value="SPRY"/>
    <property type="match status" value="1"/>
</dbReference>
<dbReference type="SUPFAM" id="SSF49899">
    <property type="entry name" value="Concanavalin A-like lectins/glucanases"/>
    <property type="match status" value="1"/>
</dbReference>
<comment type="caution">
    <text evidence="2">The sequence shown here is derived from an EMBL/GenBank/DDBJ whole genome shotgun (WGS) entry which is preliminary data.</text>
</comment>
<dbReference type="PROSITE" id="PS50188">
    <property type="entry name" value="B302_SPRY"/>
    <property type="match status" value="1"/>
</dbReference>
<dbReference type="InterPro" id="IPR043136">
    <property type="entry name" value="B30.2/SPRY_sf"/>
</dbReference>
<protein>
    <submittedName>
        <fullName evidence="2">ERMAP protein</fullName>
    </submittedName>
</protein>
<dbReference type="InterPro" id="IPR013320">
    <property type="entry name" value="ConA-like_dom_sf"/>
</dbReference>
<name>A0A852CQ98_9PICI</name>
<gene>
    <name evidence="2" type="primary">Ermap</name>
    <name evidence="2" type="ORF">RAMSUL_R14534</name>
</gene>
<evidence type="ECO:0000313" key="2">
    <source>
        <dbReference type="EMBL" id="NXP83415.1"/>
    </source>
</evidence>
<dbReference type="Proteomes" id="UP000611227">
    <property type="component" value="Unassembled WGS sequence"/>
</dbReference>
<dbReference type="AlphaFoldDB" id="A0A852CQ98"/>
<feature type="non-terminal residue" evidence="2">
    <location>
        <position position="102"/>
    </location>
</feature>
<dbReference type="InterPro" id="IPR001870">
    <property type="entry name" value="B30.2/SPRY"/>
</dbReference>
<organism evidence="2 3">
    <name type="scientific">Ramphastos sulfuratus</name>
    <dbReference type="NCBI Taxonomy" id="322582"/>
    <lineage>
        <taxon>Eukaryota</taxon>
        <taxon>Metazoa</taxon>
        <taxon>Chordata</taxon>
        <taxon>Craniata</taxon>
        <taxon>Vertebrata</taxon>
        <taxon>Euteleostomi</taxon>
        <taxon>Archelosauria</taxon>
        <taxon>Archosauria</taxon>
        <taxon>Dinosauria</taxon>
        <taxon>Saurischia</taxon>
        <taxon>Theropoda</taxon>
        <taxon>Coelurosauria</taxon>
        <taxon>Aves</taxon>
        <taxon>Neognathae</taxon>
        <taxon>Neoaves</taxon>
        <taxon>Telluraves</taxon>
        <taxon>Coraciimorphae</taxon>
        <taxon>Piciformes</taxon>
        <taxon>Ramphastidae</taxon>
        <taxon>Ramphastos</taxon>
    </lineage>
</organism>
<keyword evidence="3" id="KW-1185">Reference proteome</keyword>
<dbReference type="InterPro" id="IPR003877">
    <property type="entry name" value="SPRY_dom"/>
</dbReference>
<sequence length="102" mass="11531">ELGVVCEELRNRLRSNIKAPGGKLFSLRFSQGEYSLTGEYNGRRLKPCTVVGVLLDQECSVLSFFDVEEKCLLDYLNFDFPGSLYPFFSPGSDGKWLGVRRV</sequence>
<accession>A0A852CQ98</accession>